<evidence type="ECO:0000313" key="3">
    <source>
        <dbReference type="Proteomes" id="UP000035057"/>
    </source>
</evidence>
<dbReference type="PANTHER" id="PTHR36302:SF1">
    <property type="entry name" value="COPPER CHAPERONE PCU(A)C"/>
    <property type="match status" value="1"/>
</dbReference>
<name>A0A072N1B0_9GAMM</name>
<keyword evidence="1" id="KW-0732">Signal</keyword>
<evidence type="ECO:0000256" key="1">
    <source>
        <dbReference type="SAM" id="SignalP"/>
    </source>
</evidence>
<gene>
    <name evidence="2" type="ORF">D777_02155</name>
</gene>
<dbReference type="Gene3D" id="2.60.40.1890">
    <property type="entry name" value="PCu(A)C copper chaperone"/>
    <property type="match status" value="1"/>
</dbReference>
<dbReference type="PANTHER" id="PTHR36302">
    <property type="entry name" value="BLR7088 PROTEIN"/>
    <property type="match status" value="1"/>
</dbReference>
<accession>A0A072N1B0</accession>
<dbReference type="STRING" id="1137280.D777_02155"/>
<feature type="chain" id="PRO_5001682102" evidence="1">
    <location>
        <begin position="22"/>
        <end position="166"/>
    </location>
</feature>
<feature type="signal peptide" evidence="1">
    <location>
        <begin position="1"/>
        <end position="21"/>
    </location>
</feature>
<dbReference type="InterPro" id="IPR007410">
    <property type="entry name" value="LpqE-like"/>
</dbReference>
<dbReference type="OrthoDB" id="9796962at2"/>
<dbReference type="SUPFAM" id="SSF110087">
    <property type="entry name" value="DR1885-like metal-binding protein"/>
    <property type="match status" value="1"/>
</dbReference>
<dbReference type="InterPro" id="IPR036182">
    <property type="entry name" value="PCuAC_sf"/>
</dbReference>
<dbReference type="AlphaFoldDB" id="A0A072N1B0"/>
<reference evidence="2 3" key="1">
    <citation type="submission" date="2012-12" db="EMBL/GenBank/DDBJ databases">
        <title>Genome assembly of Marinobacter sp. AK21.</title>
        <authorList>
            <person name="Khatri I."/>
            <person name="Kumar R."/>
            <person name="Vaidya B."/>
            <person name="Subramanian S."/>
            <person name="Pinnaka A."/>
        </authorList>
    </citation>
    <scope>NUCLEOTIDE SEQUENCE [LARGE SCALE GENOMIC DNA]</scope>
    <source>
        <strain evidence="2 3">AK21</strain>
    </source>
</reference>
<dbReference type="PATRIC" id="fig|1137280.3.peg.1970"/>
<sequence>MKQCLNVLLLAAALISPSAFAHDYTHGSIEIEHPWSRPTPPGTPMGVGYMAVTNNGNDAVTLVSAESPRASHISIHESSMRDGVMRMQPVSGGLAIPAGETIELKPHGYHLMLEGLREALKPGERIPVTLQFDGAESLSVELTVETLDGAMKQTEMKMEHSERKMN</sequence>
<keyword evidence="3" id="KW-1185">Reference proteome</keyword>
<dbReference type="InterPro" id="IPR058248">
    <property type="entry name" value="Lxx211020-like"/>
</dbReference>
<comment type="caution">
    <text evidence="2">The sequence shown here is derived from an EMBL/GenBank/DDBJ whole genome shotgun (WGS) entry which is preliminary data.</text>
</comment>
<proteinExistence type="predicted"/>
<dbReference type="Proteomes" id="UP000035057">
    <property type="component" value="Unassembled WGS sequence"/>
</dbReference>
<protein>
    <submittedName>
        <fullName evidence="2">Copper metallochaperone</fullName>
    </submittedName>
</protein>
<dbReference type="RefSeq" id="WP_051669055.1">
    <property type="nucleotide sequence ID" value="NZ_ANIE01000006.1"/>
</dbReference>
<organism evidence="2 3">
    <name type="scientific">Marinobacter nitratireducens</name>
    <dbReference type="NCBI Taxonomy" id="1137280"/>
    <lineage>
        <taxon>Bacteria</taxon>
        <taxon>Pseudomonadati</taxon>
        <taxon>Pseudomonadota</taxon>
        <taxon>Gammaproteobacteria</taxon>
        <taxon>Pseudomonadales</taxon>
        <taxon>Marinobacteraceae</taxon>
        <taxon>Marinobacter</taxon>
    </lineage>
</organism>
<dbReference type="EMBL" id="ANIE01000006">
    <property type="protein sequence ID" value="KEF31002.1"/>
    <property type="molecule type" value="Genomic_DNA"/>
</dbReference>
<evidence type="ECO:0000313" key="2">
    <source>
        <dbReference type="EMBL" id="KEF31002.1"/>
    </source>
</evidence>
<dbReference type="Pfam" id="PF04314">
    <property type="entry name" value="PCuAC"/>
    <property type="match status" value="1"/>
</dbReference>